<organism evidence="2 3">
    <name type="scientific">Gigaspora rosea</name>
    <dbReference type="NCBI Taxonomy" id="44941"/>
    <lineage>
        <taxon>Eukaryota</taxon>
        <taxon>Fungi</taxon>
        <taxon>Fungi incertae sedis</taxon>
        <taxon>Mucoromycota</taxon>
        <taxon>Glomeromycotina</taxon>
        <taxon>Glomeromycetes</taxon>
        <taxon>Diversisporales</taxon>
        <taxon>Gigasporaceae</taxon>
        <taxon>Gigaspora</taxon>
    </lineage>
</organism>
<evidence type="ECO:0000313" key="2">
    <source>
        <dbReference type="EMBL" id="RIB19889.1"/>
    </source>
</evidence>
<evidence type="ECO:0000313" key="3">
    <source>
        <dbReference type="Proteomes" id="UP000266673"/>
    </source>
</evidence>
<protein>
    <submittedName>
        <fullName evidence="2">Uncharacterized protein</fullName>
    </submittedName>
</protein>
<evidence type="ECO:0000256" key="1">
    <source>
        <dbReference type="SAM" id="SignalP"/>
    </source>
</evidence>
<proteinExistence type="predicted"/>
<accession>A0A397VFY7</accession>
<feature type="signal peptide" evidence="1">
    <location>
        <begin position="1"/>
        <end position="16"/>
    </location>
</feature>
<name>A0A397VFY7_9GLOM</name>
<dbReference type="AlphaFoldDB" id="A0A397VFY7"/>
<keyword evidence="3" id="KW-1185">Reference proteome</keyword>
<gene>
    <name evidence="2" type="ORF">C2G38_2180715</name>
</gene>
<reference evidence="2 3" key="1">
    <citation type="submission" date="2018-06" db="EMBL/GenBank/DDBJ databases">
        <title>Comparative genomics reveals the genomic features of Rhizophagus irregularis, R. cerebriforme, R. diaphanum and Gigaspora rosea, and their symbiotic lifestyle signature.</title>
        <authorList>
            <person name="Morin E."/>
            <person name="San Clemente H."/>
            <person name="Chen E.C.H."/>
            <person name="De La Providencia I."/>
            <person name="Hainaut M."/>
            <person name="Kuo A."/>
            <person name="Kohler A."/>
            <person name="Murat C."/>
            <person name="Tang N."/>
            <person name="Roy S."/>
            <person name="Loubradou J."/>
            <person name="Henrissat B."/>
            <person name="Grigoriev I.V."/>
            <person name="Corradi N."/>
            <person name="Roux C."/>
            <person name="Martin F.M."/>
        </authorList>
    </citation>
    <scope>NUCLEOTIDE SEQUENCE [LARGE SCALE GENOMIC DNA]</scope>
    <source>
        <strain evidence="2 3">DAOM 194757</strain>
    </source>
</reference>
<dbReference type="Proteomes" id="UP000266673">
    <property type="component" value="Unassembled WGS sequence"/>
</dbReference>
<sequence>MVSLFIAFCFAKTVTGNDKFVALVQIVSISCSEGDRILTPGDLPESSLLLIYTASVVPNFYIPDNRGGHESFMMACHLYNGVTNNRYIDSKVIVSYTNEHNRYTSMKNNLKKQSSKVASQEEIDTYLNSIEEKYATFTSQLPQKKQKIDL</sequence>
<feature type="chain" id="PRO_5017278211" evidence="1">
    <location>
        <begin position="17"/>
        <end position="150"/>
    </location>
</feature>
<keyword evidence="1" id="KW-0732">Signal</keyword>
<dbReference type="EMBL" id="QKWP01000448">
    <property type="protein sequence ID" value="RIB19889.1"/>
    <property type="molecule type" value="Genomic_DNA"/>
</dbReference>
<dbReference type="OrthoDB" id="2431350at2759"/>
<dbReference type="STRING" id="44941.A0A397VFY7"/>
<comment type="caution">
    <text evidence="2">The sequence shown here is derived from an EMBL/GenBank/DDBJ whole genome shotgun (WGS) entry which is preliminary data.</text>
</comment>